<comment type="caution">
    <text evidence="1">The sequence shown here is derived from an EMBL/GenBank/DDBJ whole genome shotgun (WGS) entry which is preliminary data.</text>
</comment>
<accession>A0ABR0A1C2</accession>
<evidence type="ECO:0000313" key="1">
    <source>
        <dbReference type="EMBL" id="KAK4018962.1"/>
    </source>
</evidence>
<gene>
    <name evidence="1" type="ORF">OUZ56_000997</name>
</gene>
<reference evidence="1 2" key="1">
    <citation type="journal article" date="2023" name="Nucleic Acids Res.">
        <title>The hologenome of Daphnia magna reveals possible DNA methylation and microbiome-mediated evolution of the host genome.</title>
        <authorList>
            <person name="Chaturvedi A."/>
            <person name="Li X."/>
            <person name="Dhandapani V."/>
            <person name="Marshall H."/>
            <person name="Kissane S."/>
            <person name="Cuenca-Cambronero M."/>
            <person name="Asole G."/>
            <person name="Calvet F."/>
            <person name="Ruiz-Romero M."/>
            <person name="Marangio P."/>
            <person name="Guigo R."/>
            <person name="Rago D."/>
            <person name="Mirbahai L."/>
            <person name="Eastwood N."/>
            <person name="Colbourne J.K."/>
            <person name="Zhou J."/>
            <person name="Mallon E."/>
            <person name="Orsini L."/>
        </authorList>
    </citation>
    <scope>NUCLEOTIDE SEQUENCE [LARGE SCALE GENOMIC DNA]</scope>
    <source>
        <strain evidence="1">LRV0_1</strain>
    </source>
</reference>
<name>A0ABR0A1C2_9CRUS</name>
<dbReference type="Proteomes" id="UP001234178">
    <property type="component" value="Unassembled WGS sequence"/>
</dbReference>
<keyword evidence="2" id="KW-1185">Reference proteome</keyword>
<dbReference type="EMBL" id="JAOYFB010000036">
    <property type="protein sequence ID" value="KAK4018962.1"/>
    <property type="molecule type" value="Genomic_DNA"/>
</dbReference>
<proteinExistence type="predicted"/>
<organism evidence="1 2">
    <name type="scientific">Daphnia magna</name>
    <dbReference type="NCBI Taxonomy" id="35525"/>
    <lineage>
        <taxon>Eukaryota</taxon>
        <taxon>Metazoa</taxon>
        <taxon>Ecdysozoa</taxon>
        <taxon>Arthropoda</taxon>
        <taxon>Crustacea</taxon>
        <taxon>Branchiopoda</taxon>
        <taxon>Diplostraca</taxon>
        <taxon>Cladocera</taxon>
        <taxon>Anomopoda</taxon>
        <taxon>Daphniidae</taxon>
        <taxon>Daphnia</taxon>
    </lineage>
</organism>
<protein>
    <submittedName>
        <fullName evidence="1">Uncharacterized protein</fullName>
    </submittedName>
</protein>
<evidence type="ECO:0000313" key="2">
    <source>
        <dbReference type="Proteomes" id="UP001234178"/>
    </source>
</evidence>
<sequence>MKKVESDIKDILRNNSVASKSINNWEALFPPFQHSFLSQLFENLALQALSLSIFNICHSKLTRGGDKYQLKLNRRSTVVWTTVEQVQLFKFNLQFSMTQKWRLNGHQVLPSSGS</sequence>